<evidence type="ECO:0000313" key="1">
    <source>
        <dbReference type="EMBL" id="KJV67351.1"/>
    </source>
</evidence>
<gene>
    <name evidence="1" type="ORF">APHNP_0333</name>
</gene>
<comment type="caution">
    <text evidence="1">The sequence shown here is derived from an EMBL/GenBank/DDBJ whole genome shotgun (WGS) entry which is preliminary data.</text>
</comment>
<evidence type="ECO:0000313" key="2">
    <source>
        <dbReference type="Proteomes" id="UP000033385"/>
    </source>
</evidence>
<accession>A0A0F3NHT7</accession>
<organism evidence="1 2">
    <name type="scientific">Anaplasma phagocytophilum str. ApNP</name>
    <dbReference type="NCBI Taxonomy" id="1359153"/>
    <lineage>
        <taxon>Bacteria</taxon>
        <taxon>Pseudomonadati</taxon>
        <taxon>Pseudomonadota</taxon>
        <taxon>Alphaproteobacteria</taxon>
        <taxon>Rickettsiales</taxon>
        <taxon>Anaplasmataceae</taxon>
        <taxon>Anaplasma</taxon>
        <taxon>phagocytophilum group</taxon>
    </lineage>
</organism>
<dbReference type="Proteomes" id="UP000033385">
    <property type="component" value="Unassembled WGS sequence"/>
</dbReference>
<dbReference type="EMBL" id="LANW01000001">
    <property type="protein sequence ID" value="KJV67351.1"/>
    <property type="molecule type" value="Genomic_DNA"/>
</dbReference>
<protein>
    <submittedName>
        <fullName evidence="1">Uncharacterized protein</fullName>
    </submittedName>
</protein>
<dbReference type="PATRIC" id="fig|1359153.3.peg.344"/>
<dbReference type="AlphaFoldDB" id="A0A0F3NHT7"/>
<name>A0A0F3NHT7_ANAPH</name>
<reference evidence="1 2" key="1">
    <citation type="submission" date="2015-01" db="EMBL/GenBank/DDBJ databases">
        <title>Genome Sequencing of Rickettsiales.</title>
        <authorList>
            <person name="Daugherty S.C."/>
            <person name="Su Q."/>
            <person name="Abolude K."/>
            <person name="Beier-Sexton M."/>
            <person name="Carlyon J.A."/>
            <person name="Carter R."/>
            <person name="Day N.P."/>
            <person name="Dumler S.J."/>
            <person name="Dyachenko V."/>
            <person name="Godinez A."/>
            <person name="Kurtti T.J."/>
            <person name="Lichay M."/>
            <person name="Mullins K.E."/>
            <person name="Ott S."/>
            <person name="Pappas-Brown V."/>
            <person name="Paris D.H."/>
            <person name="Patel P."/>
            <person name="Richards A.L."/>
            <person name="Sadzewicz L."/>
            <person name="Sears K."/>
            <person name="Seidman D."/>
            <person name="Sengamalay N."/>
            <person name="Stenos J."/>
            <person name="Tallon L.J."/>
            <person name="Vincent G."/>
            <person name="Fraser C.M."/>
            <person name="Munderloh U."/>
            <person name="Dunning-Hotopp J.C."/>
        </authorList>
    </citation>
    <scope>NUCLEOTIDE SEQUENCE [LARGE SCALE GENOMIC DNA]</scope>
    <source>
        <strain evidence="1 2">ApNP</strain>
    </source>
</reference>
<sequence>MEHAIVAMQGKTPTRRMQNGVCYLNPYTTFSNRLICTRILMQYGYDAQA</sequence>
<proteinExistence type="predicted"/>